<feature type="domain" description="EamA" evidence="4">
    <location>
        <begin position="5"/>
        <end position="144"/>
    </location>
</feature>
<comment type="similarity">
    <text evidence="2">Belongs to the EamA transporter family.</text>
</comment>
<keyword evidence="3" id="KW-0812">Transmembrane</keyword>
<feature type="transmembrane region" description="Helical" evidence="3">
    <location>
        <begin position="130"/>
        <end position="149"/>
    </location>
</feature>
<comment type="caution">
    <text evidence="5">The sequence shown here is derived from an EMBL/GenBank/DDBJ whole genome shotgun (WGS) entry which is preliminary data.</text>
</comment>
<evidence type="ECO:0000259" key="4">
    <source>
        <dbReference type="Pfam" id="PF00892"/>
    </source>
</evidence>
<dbReference type="RefSeq" id="WP_229718031.1">
    <property type="nucleotide sequence ID" value="NZ_BFFP01000056.1"/>
</dbReference>
<dbReference type="InterPro" id="IPR037185">
    <property type="entry name" value="EmrE-like"/>
</dbReference>
<organism evidence="5 6">
    <name type="scientific">Ligilactobacillus salitolerans</name>
    <dbReference type="NCBI Taxonomy" id="1808352"/>
    <lineage>
        <taxon>Bacteria</taxon>
        <taxon>Bacillati</taxon>
        <taxon>Bacillota</taxon>
        <taxon>Bacilli</taxon>
        <taxon>Lactobacillales</taxon>
        <taxon>Lactobacillaceae</taxon>
        <taxon>Ligilactobacillus</taxon>
    </lineage>
</organism>
<comment type="subcellular location">
    <subcellularLocation>
        <location evidence="1">Endomembrane system</location>
        <topology evidence="1">Multi-pass membrane protein</topology>
    </subcellularLocation>
</comment>
<feature type="transmembrane region" description="Helical" evidence="3">
    <location>
        <begin position="187"/>
        <end position="205"/>
    </location>
</feature>
<proteinExistence type="inferred from homology"/>
<feature type="transmembrane region" description="Helical" evidence="3">
    <location>
        <begin position="217"/>
        <end position="236"/>
    </location>
</feature>
<feature type="transmembrane region" description="Helical" evidence="3">
    <location>
        <begin position="155"/>
        <end position="175"/>
    </location>
</feature>
<evidence type="ECO:0000313" key="5">
    <source>
        <dbReference type="EMBL" id="GBG95798.1"/>
    </source>
</evidence>
<dbReference type="SUPFAM" id="SSF103481">
    <property type="entry name" value="Multidrug resistance efflux transporter EmrE"/>
    <property type="match status" value="2"/>
</dbReference>
<accession>A0A401IWB1</accession>
<dbReference type="PANTHER" id="PTHR22911:SF79">
    <property type="entry name" value="MOBA-LIKE NTP TRANSFERASE DOMAIN-CONTAINING PROTEIN"/>
    <property type="match status" value="1"/>
</dbReference>
<feature type="transmembrane region" description="Helical" evidence="3">
    <location>
        <begin position="34"/>
        <end position="55"/>
    </location>
</feature>
<evidence type="ECO:0000256" key="2">
    <source>
        <dbReference type="ARBA" id="ARBA00007362"/>
    </source>
</evidence>
<dbReference type="AlphaFoldDB" id="A0A401IWB1"/>
<dbReference type="GO" id="GO:0016020">
    <property type="term" value="C:membrane"/>
    <property type="evidence" value="ECO:0007669"/>
    <property type="project" value="InterPro"/>
</dbReference>
<feature type="transmembrane region" description="Helical" evidence="3">
    <location>
        <begin position="272"/>
        <end position="292"/>
    </location>
</feature>
<dbReference type="PANTHER" id="PTHR22911">
    <property type="entry name" value="ACYL-MALONYL CONDENSING ENZYME-RELATED"/>
    <property type="match status" value="1"/>
</dbReference>
<dbReference type="InterPro" id="IPR000620">
    <property type="entry name" value="EamA_dom"/>
</dbReference>
<feature type="transmembrane region" description="Helical" evidence="3">
    <location>
        <begin position="75"/>
        <end position="93"/>
    </location>
</feature>
<evidence type="ECO:0000256" key="1">
    <source>
        <dbReference type="ARBA" id="ARBA00004127"/>
    </source>
</evidence>
<evidence type="ECO:0000313" key="6">
    <source>
        <dbReference type="Proteomes" id="UP000286848"/>
    </source>
</evidence>
<reference evidence="5 6" key="1">
    <citation type="journal article" date="2019" name="Int. J. Syst. Evol. Microbiol.">
        <title>Lactobacillus salitolerans sp. nov., a novel lactic acid bacterium isolated from spent mushroom substrates.</title>
        <authorList>
            <person name="Tohno M."/>
            <person name="Tanizawa Y."/>
            <person name="Kojima Y."/>
            <person name="Sakamoto M."/>
            <person name="Nakamura Y."/>
            <person name="Ohkuma M."/>
            <person name="Kobayashi H."/>
        </authorList>
    </citation>
    <scope>NUCLEOTIDE SEQUENCE [LARGE SCALE GENOMIC DNA]</scope>
    <source>
        <strain evidence="5 6">YK43</strain>
    </source>
</reference>
<feature type="transmembrane region" description="Helical" evidence="3">
    <location>
        <begin position="99"/>
        <end position="118"/>
    </location>
</feature>
<keyword evidence="3" id="KW-0472">Membrane</keyword>
<keyword evidence="6" id="KW-1185">Reference proteome</keyword>
<feature type="transmembrane region" description="Helical" evidence="3">
    <location>
        <begin position="248"/>
        <end position="266"/>
    </location>
</feature>
<dbReference type="EMBL" id="BFFP01000056">
    <property type="protein sequence ID" value="GBG95798.1"/>
    <property type="molecule type" value="Genomic_DNA"/>
</dbReference>
<keyword evidence="3" id="KW-1133">Transmembrane helix</keyword>
<dbReference type="Proteomes" id="UP000286848">
    <property type="component" value="Unassembled WGS sequence"/>
</dbReference>
<sequence>MHKNKGLFLIISSGILWGASGTSAQALLHNTHLSTYWLTGIRLLCAGSLLLAYYFLRTRQNIFAIWKDKNMARQLVLFAFFGMFPAQFTYFMAVNYGDAATATILQFLGPIFILLFLIFRWHRRPTRLDVVCVFFALLGTFLLVTKGHVSQLTLAPAAVFWGVMAGVSQASYTLLPDQLLKKFKAELVCGWAMILGGLPFIPLLVTSTPPSFTGRDWGQLAYIIIFGTAVAFLFYLSSLHYLKPTTTSMLSAFEPLTATILSILLLGTVFSWIQVIGGVLIIGVTFLQGWYAQKVMQMKE</sequence>
<protein>
    <submittedName>
        <fullName evidence="5">Drug/metabolite transporter permease</fullName>
    </submittedName>
</protein>
<feature type="domain" description="EamA" evidence="4">
    <location>
        <begin position="158"/>
        <end position="287"/>
    </location>
</feature>
<evidence type="ECO:0000256" key="3">
    <source>
        <dbReference type="SAM" id="Phobius"/>
    </source>
</evidence>
<name>A0A401IWB1_9LACO</name>
<gene>
    <name evidence="5" type="primary">rhaT</name>
    <name evidence="5" type="ORF">LFYK43_22570</name>
</gene>
<dbReference type="Pfam" id="PF00892">
    <property type="entry name" value="EamA"/>
    <property type="match status" value="2"/>
</dbReference>